<dbReference type="PANTHER" id="PTHR21496:SF0">
    <property type="entry name" value="RIESKE DOMAIN-CONTAINING PROTEIN"/>
    <property type="match status" value="1"/>
</dbReference>
<sequence>MISVHNDGFDSKDRKRVQLDGEDITILKQNGKYFAFESKCPHKGGPLFLCRTLSDDRIMCPSHHIIFNLNNGDVLENPIPKTMGDYANCSKLKTYEVKINGEELEIIV</sequence>
<reference evidence="7 10" key="1">
    <citation type="submission" date="2016-04" db="EMBL/GenBank/DDBJ databases">
        <authorList>
            <person name="Evans L.H."/>
            <person name="Alamgir A."/>
            <person name="Owens N."/>
            <person name="Weber N.D."/>
            <person name="Virtaneva K."/>
            <person name="Barbian K."/>
            <person name="Babar A."/>
            <person name="Rosenke K."/>
        </authorList>
    </citation>
    <scope>NUCLEOTIDE SEQUENCE [LARGE SCALE GENOMIC DNA]</scope>
    <source>
        <strain evidence="7">S5</strain>
        <strain evidence="10">S5(T) (JCM 30642 \VKM B-2941)</strain>
    </source>
</reference>
<evidence type="ECO:0000313" key="7">
    <source>
        <dbReference type="EMBL" id="SIM57432.1"/>
    </source>
</evidence>
<evidence type="ECO:0000256" key="3">
    <source>
        <dbReference type="ARBA" id="ARBA00023004"/>
    </source>
</evidence>
<accession>A0A1N5U9B9</accession>
<dbReference type="STRING" id="1673428.CPM_0857"/>
<comment type="cofactor">
    <cofactor evidence="5">
        <name>[2Fe-2S] cluster</name>
        <dbReference type="ChEBI" id="CHEBI:190135"/>
    </cofactor>
</comment>
<keyword evidence="3" id="KW-0408">Iron</keyword>
<reference evidence="8" key="3">
    <citation type="submission" date="2016-06" db="EMBL/GenBank/DDBJ databases">
        <authorList>
            <person name="Olsen C.W."/>
            <person name="Carey S."/>
            <person name="Hinshaw L."/>
            <person name="Karasin A.I."/>
        </authorList>
    </citation>
    <scope>NUCLEOTIDE SEQUENCE [LARGE SCALE GENOMIC DNA]</scope>
    <source>
        <strain evidence="8">PM4</strain>
    </source>
</reference>
<dbReference type="Proteomes" id="UP000187822">
    <property type="component" value="Chromosome I"/>
</dbReference>
<evidence type="ECO:0000313" key="10">
    <source>
        <dbReference type="Proteomes" id="UP000195607"/>
    </source>
</evidence>
<proteinExistence type="predicted"/>
<dbReference type="AlphaFoldDB" id="A0A1N5U9B9"/>
<dbReference type="SUPFAM" id="SSF50022">
    <property type="entry name" value="ISP domain"/>
    <property type="match status" value="1"/>
</dbReference>
<dbReference type="Pfam" id="PF00355">
    <property type="entry name" value="Rieske"/>
    <property type="match status" value="1"/>
</dbReference>
<dbReference type="PROSITE" id="PS51296">
    <property type="entry name" value="RIESKE"/>
    <property type="match status" value="1"/>
</dbReference>
<dbReference type="InterPro" id="IPR036922">
    <property type="entry name" value="Rieske_2Fe-2S_sf"/>
</dbReference>
<keyword evidence="1" id="KW-0001">2Fe-2S</keyword>
<dbReference type="OrthoDB" id="6837at2157"/>
<dbReference type="PANTHER" id="PTHR21496">
    <property type="entry name" value="FERREDOXIN-RELATED"/>
    <property type="match status" value="1"/>
</dbReference>
<dbReference type="EMBL" id="LT671858">
    <property type="protein sequence ID" value="SIM57432.1"/>
    <property type="molecule type" value="Genomic_DNA"/>
</dbReference>
<reference evidence="9" key="2">
    <citation type="submission" date="2016-06" db="EMBL/GenBank/DDBJ databases">
        <authorList>
            <person name="Toshchakov V.S."/>
        </authorList>
    </citation>
    <scope>NUCLEOTIDE SEQUENCE [LARGE SCALE GENOMIC DNA]</scope>
    <source>
        <strain>PM4 (JCM 30641</strain>
        <strain evidence="9">\VKM B-2940)</strain>
    </source>
</reference>
<evidence type="ECO:0000259" key="6">
    <source>
        <dbReference type="PROSITE" id="PS51296"/>
    </source>
</evidence>
<keyword evidence="4" id="KW-0411">Iron-sulfur</keyword>
<dbReference type="GeneID" id="30927473"/>
<dbReference type="EMBL" id="LT719092">
    <property type="protein sequence ID" value="SJK84704.1"/>
    <property type="molecule type" value="Genomic_DNA"/>
</dbReference>
<evidence type="ECO:0000313" key="9">
    <source>
        <dbReference type="Proteomes" id="UP000187822"/>
    </source>
</evidence>
<evidence type="ECO:0000313" key="8">
    <source>
        <dbReference type="EMBL" id="SJK84704.1"/>
    </source>
</evidence>
<evidence type="ECO:0000256" key="1">
    <source>
        <dbReference type="ARBA" id="ARBA00022714"/>
    </source>
</evidence>
<dbReference type="Proteomes" id="UP000195607">
    <property type="component" value="Chromosome I"/>
</dbReference>
<dbReference type="GO" id="GO:0051537">
    <property type="term" value="F:2 iron, 2 sulfur cluster binding"/>
    <property type="evidence" value="ECO:0007669"/>
    <property type="project" value="UniProtKB-KW"/>
</dbReference>
<dbReference type="KEGG" id="cdiv:CPM_0857"/>
<evidence type="ECO:0000256" key="2">
    <source>
        <dbReference type="ARBA" id="ARBA00022723"/>
    </source>
</evidence>
<keyword evidence="2" id="KW-0479">Metal-binding</keyword>
<dbReference type="GO" id="GO:0046872">
    <property type="term" value="F:metal ion binding"/>
    <property type="evidence" value="ECO:0007669"/>
    <property type="project" value="UniProtKB-KW"/>
</dbReference>
<dbReference type="Gene3D" id="2.102.10.10">
    <property type="entry name" value="Rieske [2Fe-2S] iron-sulphur domain"/>
    <property type="match status" value="1"/>
</dbReference>
<organism evidence="7 10">
    <name type="scientific">Cuniculiplasma divulgatum</name>
    <dbReference type="NCBI Taxonomy" id="1673428"/>
    <lineage>
        <taxon>Archaea</taxon>
        <taxon>Methanobacteriati</taxon>
        <taxon>Thermoplasmatota</taxon>
        <taxon>Thermoplasmata</taxon>
        <taxon>Thermoplasmatales</taxon>
        <taxon>Cuniculiplasmataceae</taxon>
        <taxon>Cuniculiplasma</taxon>
    </lineage>
</organism>
<dbReference type="RefSeq" id="WP_021788664.1">
    <property type="nucleotide sequence ID" value="NZ_LT719092.1"/>
</dbReference>
<gene>
    <name evidence="8" type="ORF">CPM_0857</name>
    <name evidence="7" type="ORF">CSP5_0860</name>
</gene>
<name>A0A1N5U9B9_9ARCH</name>
<keyword evidence="9" id="KW-1185">Reference proteome</keyword>
<evidence type="ECO:0000256" key="4">
    <source>
        <dbReference type="ARBA" id="ARBA00023014"/>
    </source>
</evidence>
<evidence type="ECO:0000256" key="5">
    <source>
        <dbReference type="ARBA" id="ARBA00034078"/>
    </source>
</evidence>
<feature type="domain" description="Rieske" evidence="6">
    <location>
        <begin position="1"/>
        <end position="106"/>
    </location>
</feature>
<protein>
    <submittedName>
        <fullName evidence="7">Rieske (2Fe-2S) protein</fullName>
    </submittedName>
</protein>
<dbReference type="InterPro" id="IPR017941">
    <property type="entry name" value="Rieske_2Fe-2S"/>
</dbReference>